<feature type="transmembrane region" description="Helical" evidence="1">
    <location>
        <begin position="26"/>
        <end position="49"/>
    </location>
</feature>
<reference evidence="2 3" key="1">
    <citation type="submission" date="2020-08" db="EMBL/GenBank/DDBJ databases">
        <title>Genomic Encyclopedia of Type Strains, Phase III (KMG-III): the genomes of soil and plant-associated and newly described type strains.</title>
        <authorList>
            <person name="Whitman W."/>
        </authorList>
    </citation>
    <scope>NUCLEOTIDE SEQUENCE [LARGE SCALE GENOMIC DNA]</scope>
    <source>
        <strain evidence="2 3">CECT 7015</strain>
    </source>
</reference>
<gene>
    <name evidence="2" type="ORF">FHS21_002816</name>
</gene>
<dbReference type="Proteomes" id="UP000554520">
    <property type="component" value="Unassembled WGS sequence"/>
</dbReference>
<evidence type="ECO:0000313" key="2">
    <source>
        <dbReference type="EMBL" id="MBB3146401.1"/>
    </source>
</evidence>
<keyword evidence="1" id="KW-0472">Membrane</keyword>
<accession>A0A839UCJ1</accession>
<protein>
    <submittedName>
        <fullName evidence="2">Uncharacterized protein</fullName>
    </submittedName>
</protein>
<keyword evidence="1" id="KW-1133">Transmembrane helix</keyword>
<dbReference type="AlphaFoldDB" id="A0A839UCJ1"/>
<keyword evidence="3" id="KW-1185">Reference proteome</keyword>
<dbReference type="RefSeq" id="WP_183662314.1">
    <property type="nucleotide sequence ID" value="NZ_JACHXN010000008.1"/>
</dbReference>
<keyword evidence="1" id="KW-0812">Transmembrane</keyword>
<organism evidence="2 3">
    <name type="scientific">Phyllobacterium trifolii</name>
    <dbReference type="NCBI Taxonomy" id="300193"/>
    <lineage>
        <taxon>Bacteria</taxon>
        <taxon>Pseudomonadati</taxon>
        <taxon>Pseudomonadota</taxon>
        <taxon>Alphaproteobacteria</taxon>
        <taxon>Hyphomicrobiales</taxon>
        <taxon>Phyllobacteriaceae</taxon>
        <taxon>Phyllobacterium</taxon>
    </lineage>
</organism>
<dbReference type="EMBL" id="JACHXN010000008">
    <property type="protein sequence ID" value="MBB3146401.1"/>
    <property type="molecule type" value="Genomic_DNA"/>
</dbReference>
<comment type="caution">
    <text evidence="2">The sequence shown here is derived from an EMBL/GenBank/DDBJ whole genome shotgun (WGS) entry which is preliminary data.</text>
</comment>
<sequence>MSAHHPDIKRRGGNHCLAPLFAMTPFLYQVVMTRPAFADLVFMATLAYYKRTWPIVRYYRSTKQYLAANGWLG</sequence>
<name>A0A839UCJ1_9HYPH</name>
<evidence type="ECO:0000313" key="3">
    <source>
        <dbReference type="Proteomes" id="UP000554520"/>
    </source>
</evidence>
<proteinExistence type="predicted"/>
<evidence type="ECO:0000256" key="1">
    <source>
        <dbReference type="SAM" id="Phobius"/>
    </source>
</evidence>